<dbReference type="GO" id="GO:0005737">
    <property type="term" value="C:cytoplasm"/>
    <property type="evidence" value="ECO:0007669"/>
    <property type="project" value="TreeGrafter"/>
</dbReference>
<organism evidence="5 6">
    <name type="scientific">Emiliania huxleyi (strain CCMP1516)</name>
    <dbReference type="NCBI Taxonomy" id="280463"/>
    <lineage>
        <taxon>Eukaryota</taxon>
        <taxon>Haptista</taxon>
        <taxon>Haptophyta</taxon>
        <taxon>Prymnesiophyceae</taxon>
        <taxon>Isochrysidales</taxon>
        <taxon>Noelaerhabdaceae</taxon>
        <taxon>Emiliania</taxon>
    </lineage>
</organism>
<dbReference type="PROSITE" id="PS51698">
    <property type="entry name" value="U_BOX"/>
    <property type="match status" value="1"/>
</dbReference>
<evidence type="ECO:0000256" key="2">
    <source>
        <dbReference type="SAM" id="MobiDB-lite"/>
    </source>
</evidence>
<dbReference type="GeneID" id="17259113"/>
<dbReference type="PROSITE" id="PS50072">
    <property type="entry name" value="CSA_PPIASE_2"/>
    <property type="match status" value="1"/>
</dbReference>
<protein>
    <recommendedName>
        <fullName evidence="7">U-box domain-containing protein</fullName>
    </recommendedName>
</protein>
<feature type="domain" description="PPIase cyclophilin-type" evidence="3">
    <location>
        <begin position="87"/>
        <end position="258"/>
    </location>
</feature>
<dbReference type="eggNOG" id="KOG0865">
    <property type="taxonomic scope" value="Eukaryota"/>
</dbReference>
<dbReference type="OMA" id="VHEPEPM"/>
<dbReference type="InterPro" id="IPR003613">
    <property type="entry name" value="Ubox_domain"/>
</dbReference>
<dbReference type="InterPro" id="IPR013083">
    <property type="entry name" value="Znf_RING/FYVE/PHD"/>
</dbReference>
<evidence type="ECO:0000313" key="6">
    <source>
        <dbReference type="Proteomes" id="UP000013827"/>
    </source>
</evidence>
<evidence type="ECO:0000259" key="3">
    <source>
        <dbReference type="PROSITE" id="PS50072"/>
    </source>
</evidence>
<sequence length="529" mass="55516">MLDLEAQKHVVDGKLRCWLDIDINDSRAAYQRAVNFVAAKNLAYSLTSNWLPELGGSELKRVKEQLYANDFEWSGRGRCAVKMPPQRIYVEVWPEVAPLAVENFVALLLGNRGKGQESGCEMTYKGCHFHRCIKGFVAQGGDFVKNNGSGGECVFPGKKQGFKDDAAGLKVKLGERGMLAMGNSGKNTNTSQFFFTFGDVSRLTGKHVGFGQRDVDAPLREQLVGGAEVLAIMEQCAAPEGDDSGRPAYPVVIADCGVCGVHEPEPMAWAPPAHLTAHAASSTRTVCAVDSTAAAERTESNAVLRARARYTRANGTVSRTSQKQAAAAAAVAPTRPKTAAANAALPAAKAAADVAGASQWTKLKTAARTASSSASIPLAREPAVSAAGVAAVPTADSASSEASGSGAGAAPAAARSIAPPAERAAAAVSASGARRRKSLPRRSDAAPPQYLCPVLGEVMTDPVTTCDGHTYEREAIEMWFRTYAERYPLAASAPSPVTGAMLASTALVSNIALRQVIETWREGREGLGG</sequence>
<dbReference type="Gene3D" id="2.40.100.10">
    <property type="entry name" value="Cyclophilin-like"/>
    <property type="match status" value="1"/>
</dbReference>
<dbReference type="GO" id="GO:0016567">
    <property type="term" value="P:protein ubiquitination"/>
    <property type="evidence" value="ECO:0007669"/>
    <property type="project" value="InterPro"/>
</dbReference>
<dbReference type="PRINTS" id="PR00153">
    <property type="entry name" value="CSAPPISMRASE"/>
</dbReference>
<dbReference type="GO" id="GO:0006457">
    <property type="term" value="P:protein folding"/>
    <property type="evidence" value="ECO:0007669"/>
    <property type="project" value="TreeGrafter"/>
</dbReference>
<evidence type="ECO:0000313" key="5">
    <source>
        <dbReference type="EnsemblProtists" id="EOD12962"/>
    </source>
</evidence>
<reference evidence="6" key="1">
    <citation type="journal article" date="2013" name="Nature">
        <title>Pan genome of the phytoplankton Emiliania underpins its global distribution.</title>
        <authorList>
            <person name="Read B.A."/>
            <person name="Kegel J."/>
            <person name="Klute M.J."/>
            <person name="Kuo A."/>
            <person name="Lefebvre S.C."/>
            <person name="Maumus F."/>
            <person name="Mayer C."/>
            <person name="Miller J."/>
            <person name="Monier A."/>
            <person name="Salamov A."/>
            <person name="Young J."/>
            <person name="Aguilar M."/>
            <person name="Claverie J.M."/>
            <person name="Frickenhaus S."/>
            <person name="Gonzalez K."/>
            <person name="Herman E.K."/>
            <person name="Lin Y.C."/>
            <person name="Napier J."/>
            <person name="Ogata H."/>
            <person name="Sarno A.F."/>
            <person name="Shmutz J."/>
            <person name="Schroeder D."/>
            <person name="de Vargas C."/>
            <person name="Verret F."/>
            <person name="von Dassow P."/>
            <person name="Valentin K."/>
            <person name="Van de Peer Y."/>
            <person name="Wheeler G."/>
            <person name="Dacks J.B."/>
            <person name="Delwiche C.F."/>
            <person name="Dyhrman S.T."/>
            <person name="Glockner G."/>
            <person name="John U."/>
            <person name="Richards T."/>
            <person name="Worden A.Z."/>
            <person name="Zhang X."/>
            <person name="Grigoriev I.V."/>
            <person name="Allen A.E."/>
            <person name="Bidle K."/>
            <person name="Borodovsky M."/>
            <person name="Bowler C."/>
            <person name="Brownlee C."/>
            <person name="Cock J.M."/>
            <person name="Elias M."/>
            <person name="Gladyshev V.N."/>
            <person name="Groth M."/>
            <person name="Guda C."/>
            <person name="Hadaegh A."/>
            <person name="Iglesias-Rodriguez M.D."/>
            <person name="Jenkins J."/>
            <person name="Jones B.M."/>
            <person name="Lawson T."/>
            <person name="Leese F."/>
            <person name="Lindquist E."/>
            <person name="Lobanov A."/>
            <person name="Lomsadze A."/>
            <person name="Malik S.B."/>
            <person name="Marsh M.E."/>
            <person name="Mackinder L."/>
            <person name="Mock T."/>
            <person name="Mueller-Roeber B."/>
            <person name="Pagarete A."/>
            <person name="Parker M."/>
            <person name="Probert I."/>
            <person name="Quesneville H."/>
            <person name="Raines C."/>
            <person name="Rensing S.A."/>
            <person name="Riano-Pachon D.M."/>
            <person name="Richier S."/>
            <person name="Rokitta S."/>
            <person name="Shiraiwa Y."/>
            <person name="Soanes D.M."/>
            <person name="van der Giezen M."/>
            <person name="Wahlund T.M."/>
            <person name="Williams B."/>
            <person name="Wilson W."/>
            <person name="Wolfe G."/>
            <person name="Wurch L.L."/>
        </authorList>
    </citation>
    <scope>NUCLEOTIDE SEQUENCE</scope>
</reference>
<dbReference type="PANTHER" id="PTHR11071:SF561">
    <property type="entry name" value="PEPTIDYL-PROLYL CIS-TRANS ISOMERASE D-RELATED"/>
    <property type="match status" value="1"/>
</dbReference>
<name>A0A0D3INX7_EMIH1</name>
<dbReference type="PANTHER" id="PTHR11071">
    <property type="entry name" value="PEPTIDYL-PROLYL CIS-TRANS ISOMERASE"/>
    <property type="match status" value="1"/>
</dbReference>
<dbReference type="SUPFAM" id="SSF57850">
    <property type="entry name" value="RING/U-box"/>
    <property type="match status" value="1"/>
</dbReference>
<evidence type="ECO:0000259" key="4">
    <source>
        <dbReference type="PROSITE" id="PS51698"/>
    </source>
</evidence>
<comment type="similarity">
    <text evidence="1">Belongs to the cyclophilin-type PPIase family. PPIL2 subfamily.</text>
</comment>
<dbReference type="PaxDb" id="2903-EOD12962"/>
<accession>A0A0D3INX7</accession>
<dbReference type="Pfam" id="PF04564">
    <property type="entry name" value="U-box"/>
    <property type="match status" value="1"/>
</dbReference>
<dbReference type="InterPro" id="IPR029000">
    <property type="entry name" value="Cyclophilin-like_dom_sf"/>
</dbReference>
<dbReference type="AlphaFoldDB" id="A0A0D3INX7"/>
<dbReference type="Pfam" id="PF00160">
    <property type="entry name" value="Pro_isomerase"/>
    <property type="match status" value="1"/>
</dbReference>
<dbReference type="HOGENOM" id="CLU_515306_0_0_1"/>
<dbReference type="SMART" id="SM00504">
    <property type="entry name" value="Ubox"/>
    <property type="match status" value="1"/>
</dbReference>
<dbReference type="InterPro" id="IPR002130">
    <property type="entry name" value="Cyclophilin-type_PPIase_dom"/>
</dbReference>
<dbReference type="STRING" id="2903.R1BTC7"/>
<dbReference type="GO" id="GO:0003755">
    <property type="term" value="F:peptidyl-prolyl cis-trans isomerase activity"/>
    <property type="evidence" value="ECO:0007669"/>
    <property type="project" value="InterPro"/>
</dbReference>
<feature type="domain" description="U-box" evidence="4">
    <location>
        <begin position="445"/>
        <end position="527"/>
    </location>
</feature>
<reference evidence="5" key="2">
    <citation type="submission" date="2024-10" db="UniProtKB">
        <authorList>
            <consortium name="EnsemblProtists"/>
        </authorList>
    </citation>
    <scope>IDENTIFICATION</scope>
</reference>
<evidence type="ECO:0000256" key="1">
    <source>
        <dbReference type="ARBA" id="ARBA00007930"/>
    </source>
</evidence>
<feature type="region of interest" description="Disordered" evidence="2">
    <location>
        <begin position="397"/>
        <end position="416"/>
    </location>
</feature>
<dbReference type="RefSeq" id="XP_005765391.1">
    <property type="nucleotide sequence ID" value="XM_005765334.1"/>
</dbReference>
<dbReference type="SUPFAM" id="SSF50891">
    <property type="entry name" value="Cyclophilin-like"/>
    <property type="match status" value="1"/>
</dbReference>
<dbReference type="EnsemblProtists" id="EOD12962">
    <property type="protein sequence ID" value="EOD12962"/>
    <property type="gene ID" value="EMIHUDRAFT_464796"/>
</dbReference>
<dbReference type="GO" id="GO:0016018">
    <property type="term" value="F:cyclosporin A binding"/>
    <property type="evidence" value="ECO:0007669"/>
    <property type="project" value="TreeGrafter"/>
</dbReference>
<dbReference type="CDD" id="cd16655">
    <property type="entry name" value="RING-Ubox_WDSUB1-like"/>
    <property type="match status" value="1"/>
</dbReference>
<dbReference type="KEGG" id="ehx:EMIHUDRAFT_464796"/>
<dbReference type="Proteomes" id="UP000013827">
    <property type="component" value="Unassembled WGS sequence"/>
</dbReference>
<feature type="region of interest" description="Disordered" evidence="2">
    <location>
        <begin position="425"/>
        <end position="446"/>
    </location>
</feature>
<dbReference type="Gene3D" id="3.30.40.10">
    <property type="entry name" value="Zinc/RING finger domain, C3HC4 (zinc finger)"/>
    <property type="match status" value="1"/>
</dbReference>
<proteinExistence type="inferred from homology"/>
<evidence type="ECO:0008006" key="7">
    <source>
        <dbReference type="Google" id="ProtNLM"/>
    </source>
</evidence>
<keyword evidence="6" id="KW-1185">Reference proteome</keyword>
<dbReference type="GO" id="GO:0004842">
    <property type="term" value="F:ubiquitin-protein transferase activity"/>
    <property type="evidence" value="ECO:0007669"/>
    <property type="project" value="InterPro"/>
</dbReference>